<dbReference type="SUPFAM" id="SSF103473">
    <property type="entry name" value="MFS general substrate transporter"/>
    <property type="match status" value="1"/>
</dbReference>
<evidence type="ECO:0000313" key="7">
    <source>
        <dbReference type="EMBL" id="TXG90504.1"/>
    </source>
</evidence>
<dbReference type="InterPro" id="IPR036259">
    <property type="entry name" value="MFS_trans_sf"/>
</dbReference>
<dbReference type="Proteomes" id="UP000471120">
    <property type="component" value="Unassembled WGS sequence"/>
</dbReference>
<feature type="transmembrane region" description="Helical" evidence="5">
    <location>
        <begin position="323"/>
        <end position="344"/>
    </location>
</feature>
<sequence length="422" mass="41342">MSNSQPPVPPALQRRTLAVLSAAQILVGLGSGSALALGAVVGERLAGTASAAGLPTTLTTLGAAVAGIPLAALAQRRGRRPALGTGALVAALGSLIVLGAVQLGSFAVMLVGMLLLGASTAVALQARFAAVDLSSSARRGRDLSLLVWTTLIGSVVGPALVEPGGVLAERIGLEPLAGPFVIAAVAQLLAAAVLFAALRPDPLLMARAAAGRTDAGRGGTIRGAARELAHRPVALASVVAVVSAHAVMVAVMALTPVHMTHAGLSLGVVGLSISAHVAGMYALAPVFGLLTDRLGALPIIVAGQLVLTASCIVGFVAADSHAALVTALVLLGLGWSMSTVAGAAMLTEHTSDELRADVQGLSDSAMSLAGAVGGLAAGVVVGAFGYATLVLSGAVVALATVGCVVPLVRRGSDADGGRARVA</sequence>
<dbReference type="PANTHER" id="PTHR23534:SF1">
    <property type="entry name" value="MAJOR FACILITATOR SUPERFAMILY PROTEIN"/>
    <property type="match status" value="1"/>
</dbReference>
<dbReference type="GO" id="GO:0005886">
    <property type="term" value="C:plasma membrane"/>
    <property type="evidence" value="ECO:0007669"/>
    <property type="project" value="UniProtKB-SubCell"/>
</dbReference>
<dbReference type="GO" id="GO:0022857">
    <property type="term" value="F:transmembrane transporter activity"/>
    <property type="evidence" value="ECO:0007669"/>
    <property type="project" value="InterPro"/>
</dbReference>
<dbReference type="Gene3D" id="1.20.1250.20">
    <property type="entry name" value="MFS general substrate transporter like domains"/>
    <property type="match status" value="1"/>
</dbReference>
<keyword evidence="4 5" id="KW-0472">Membrane</keyword>
<protein>
    <submittedName>
        <fullName evidence="7">MFS transporter</fullName>
    </submittedName>
</protein>
<feature type="transmembrane region" description="Helical" evidence="5">
    <location>
        <begin position="390"/>
        <end position="408"/>
    </location>
</feature>
<keyword evidence="2 5" id="KW-0812">Transmembrane</keyword>
<organism evidence="7 8">
    <name type="scientific">Rhodococcus rhodnii</name>
    <dbReference type="NCBI Taxonomy" id="38312"/>
    <lineage>
        <taxon>Bacteria</taxon>
        <taxon>Bacillati</taxon>
        <taxon>Actinomycetota</taxon>
        <taxon>Actinomycetes</taxon>
        <taxon>Mycobacteriales</taxon>
        <taxon>Nocardiaceae</taxon>
        <taxon>Rhodococcus</taxon>
    </lineage>
</organism>
<dbReference type="PANTHER" id="PTHR23534">
    <property type="entry name" value="MFS PERMEASE"/>
    <property type="match status" value="1"/>
</dbReference>
<comment type="caution">
    <text evidence="7">The sequence shown here is derived from an EMBL/GenBank/DDBJ whole genome shotgun (WGS) entry which is preliminary data.</text>
</comment>
<feature type="domain" description="Major facilitator superfamily (MFS) profile" evidence="6">
    <location>
        <begin position="16"/>
        <end position="411"/>
    </location>
</feature>
<feature type="transmembrane region" description="Helical" evidence="5">
    <location>
        <begin position="81"/>
        <end position="101"/>
    </location>
</feature>
<feature type="transmembrane region" description="Helical" evidence="5">
    <location>
        <begin position="107"/>
        <end position="131"/>
    </location>
</feature>
<proteinExistence type="predicted"/>
<evidence type="ECO:0000256" key="1">
    <source>
        <dbReference type="ARBA" id="ARBA00004651"/>
    </source>
</evidence>
<comment type="subcellular location">
    <subcellularLocation>
        <location evidence="1">Cell membrane</location>
        <topology evidence="1">Multi-pass membrane protein</topology>
    </subcellularLocation>
</comment>
<dbReference type="PROSITE" id="PS50850">
    <property type="entry name" value="MFS"/>
    <property type="match status" value="1"/>
</dbReference>
<dbReference type="AlphaFoldDB" id="A0A6P2CCL7"/>
<accession>A0A6P2CCL7</accession>
<evidence type="ECO:0000259" key="6">
    <source>
        <dbReference type="PROSITE" id="PS50850"/>
    </source>
</evidence>
<feature type="transmembrane region" description="Helical" evidence="5">
    <location>
        <begin position="54"/>
        <end position="74"/>
    </location>
</feature>
<keyword evidence="3 5" id="KW-1133">Transmembrane helix</keyword>
<dbReference type="InterPro" id="IPR011701">
    <property type="entry name" value="MFS"/>
</dbReference>
<dbReference type="InterPro" id="IPR020846">
    <property type="entry name" value="MFS_dom"/>
</dbReference>
<dbReference type="RefSeq" id="WP_010839309.1">
    <property type="nucleotide sequence ID" value="NZ_QRCM01000001.1"/>
</dbReference>
<gene>
    <name evidence="7" type="ORF">DW322_10065</name>
</gene>
<name>A0A6P2CCL7_9NOCA</name>
<evidence type="ECO:0000256" key="4">
    <source>
        <dbReference type="ARBA" id="ARBA00023136"/>
    </source>
</evidence>
<feature type="transmembrane region" description="Helical" evidence="5">
    <location>
        <begin position="176"/>
        <end position="198"/>
    </location>
</feature>
<reference evidence="7 8" key="1">
    <citation type="submission" date="2018-07" db="EMBL/GenBank/DDBJ databases">
        <title>Genome sequence of Rhodococcus rhodnii ATCC 35071 from Rhodnius prolixus.</title>
        <authorList>
            <person name="Patel V."/>
            <person name="Vogel K.J."/>
        </authorList>
    </citation>
    <scope>NUCLEOTIDE SEQUENCE [LARGE SCALE GENOMIC DNA]</scope>
    <source>
        <strain evidence="7 8">ATCC 35071</strain>
    </source>
</reference>
<evidence type="ECO:0000256" key="3">
    <source>
        <dbReference type="ARBA" id="ARBA00022989"/>
    </source>
</evidence>
<dbReference type="EMBL" id="QRCM01000001">
    <property type="protein sequence ID" value="TXG90504.1"/>
    <property type="molecule type" value="Genomic_DNA"/>
</dbReference>
<feature type="transmembrane region" description="Helical" evidence="5">
    <location>
        <begin position="296"/>
        <end position="317"/>
    </location>
</feature>
<evidence type="ECO:0000256" key="2">
    <source>
        <dbReference type="ARBA" id="ARBA00022692"/>
    </source>
</evidence>
<evidence type="ECO:0000313" key="8">
    <source>
        <dbReference type="Proteomes" id="UP000471120"/>
    </source>
</evidence>
<feature type="transmembrane region" description="Helical" evidence="5">
    <location>
        <begin position="143"/>
        <end position="161"/>
    </location>
</feature>
<evidence type="ECO:0000256" key="5">
    <source>
        <dbReference type="SAM" id="Phobius"/>
    </source>
</evidence>
<feature type="transmembrane region" description="Helical" evidence="5">
    <location>
        <begin position="261"/>
        <end position="284"/>
    </location>
</feature>
<dbReference type="Pfam" id="PF07690">
    <property type="entry name" value="MFS_1"/>
    <property type="match status" value="1"/>
</dbReference>
<feature type="transmembrane region" description="Helical" evidence="5">
    <location>
        <begin position="365"/>
        <end position="384"/>
    </location>
</feature>
<feature type="transmembrane region" description="Helical" evidence="5">
    <location>
        <begin position="233"/>
        <end position="255"/>
    </location>
</feature>